<proteinExistence type="predicted"/>
<evidence type="ECO:0000313" key="2">
    <source>
        <dbReference type="Proteomes" id="UP000290218"/>
    </source>
</evidence>
<dbReference type="AlphaFoldDB" id="A0A4Q1C6H1"/>
<evidence type="ECO:0000313" key="1">
    <source>
        <dbReference type="EMBL" id="RXK54464.1"/>
    </source>
</evidence>
<keyword evidence="2" id="KW-1185">Reference proteome</keyword>
<name>A0A4Q1C6H1_9BACT</name>
<gene>
    <name evidence="1" type="ORF">ESB00_00770</name>
</gene>
<protein>
    <submittedName>
        <fullName evidence="1">Uncharacterized protein</fullName>
    </submittedName>
</protein>
<dbReference type="RefSeq" id="WP_129045829.1">
    <property type="nucleotide sequence ID" value="NZ_SDHX01000001.1"/>
</dbReference>
<dbReference type="Proteomes" id="UP000290218">
    <property type="component" value="Unassembled WGS sequence"/>
</dbReference>
<accession>A0A4Q1C6H1</accession>
<organism evidence="1 2">
    <name type="scientific">Oleiharenicola lentus</name>
    <dbReference type="NCBI Taxonomy" id="2508720"/>
    <lineage>
        <taxon>Bacteria</taxon>
        <taxon>Pseudomonadati</taxon>
        <taxon>Verrucomicrobiota</taxon>
        <taxon>Opitutia</taxon>
        <taxon>Opitutales</taxon>
        <taxon>Opitutaceae</taxon>
        <taxon>Oleiharenicola</taxon>
    </lineage>
</organism>
<comment type="caution">
    <text evidence="1">The sequence shown here is derived from an EMBL/GenBank/DDBJ whole genome shotgun (WGS) entry which is preliminary data.</text>
</comment>
<reference evidence="1 2" key="1">
    <citation type="submission" date="2019-01" db="EMBL/GenBank/DDBJ databases">
        <title>Lacunisphaera sp. strain TWA-58.</title>
        <authorList>
            <person name="Chen W.-M."/>
        </authorList>
    </citation>
    <scope>NUCLEOTIDE SEQUENCE [LARGE SCALE GENOMIC DNA]</scope>
    <source>
        <strain evidence="1 2">TWA-58</strain>
    </source>
</reference>
<sequence>MNESAAKPDSANPGRNPVAFQPCSDFCANFRSLDPYRWPDFGRCLHPRSPLRGFPVRIGRDCREHQARLGRSL</sequence>
<dbReference type="EMBL" id="SDHX01000001">
    <property type="protein sequence ID" value="RXK54464.1"/>
    <property type="molecule type" value="Genomic_DNA"/>
</dbReference>